<accession>A0A7X0H8K6</accession>
<evidence type="ECO:0000313" key="1">
    <source>
        <dbReference type="EMBL" id="MBB6431285.1"/>
    </source>
</evidence>
<dbReference type="PANTHER" id="PTHR10151:SF120">
    <property type="entry name" value="BIS(5'-ADENOSYL)-TRIPHOSPHATASE"/>
    <property type="match status" value="1"/>
</dbReference>
<evidence type="ECO:0008006" key="3">
    <source>
        <dbReference type="Google" id="ProtNLM"/>
    </source>
</evidence>
<proteinExistence type="predicted"/>
<comment type="caution">
    <text evidence="1">The sequence shown here is derived from an EMBL/GenBank/DDBJ whole genome shotgun (WGS) entry which is preliminary data.</text>
</comment>
<dbReference type="PANTHER" id="PTHR10151">
    <property type="entry name" value="ECTONUCLEOTIDE PYROPHOSPHATASE/PHOSPHODIESTERASE"/>
    <property type="match status" value="1"/>
</dbReference>
<dbReference type="RefSeq" id="WP_221435571.1">
    <property type="nucleotide sequence ID" value="NZ_JACHGY010000001.1"/>
</dbReference>
<organism evidence="1 2">
    <name type="scientific">Algisphaera agarilytica</name>
    <dbReference type="NCBI Taxonomy" id="1385975"/>
    <lineage>
        <taxon>Bacteria</taxon>
        <taxon>Pseudomonadati</taxon>
        <taxon>Planctomycetota</taxon>
        <taxon>Phycisphaerae</taxon>
        <taxon>Phycisphaerales</taxon>
        <taxon>Phycisphaeraceae</taxon>
        <taxon>Algisphaera</taxon>
    </lineage>
</organism>
<dbReference type="GO" id="GO:0016787">
    <property type="term" value="F:hydrolase activity"/>
    <property type="evidence" value="ECO:0007669"/>
    <property type="project" value="UniProtKB-ARBA"/>
</dbReference>
<dbReference type="Gene3D" id="3.40.720.10">
    <property type="entry name" value="Alkaline Phosphatase, subunit A"/>
    <property type="match status" value="1"/>
</dbReference>
<keyword evidence="2" id="KW-1185">Reference proteome</keyword>
<evidence type="ECO:0000313" key="2">
    <source>
        <dbReference type="Proteomes" id="UP000541810"/>
    </source>
</evidence>
<dbReference type="InterPro" id="IPR017850">
    <property type="entry name" value="Alkaline_phosphatase_core_sf"/>
</dbReference>
<dbReference type="InterPro" id="IPR002591">
    <property type="entry name" value="Phosphodiest/P_Trfase"/>
</dbReference>
<gene>
    <name evidence="1" type="ORF">HNQ40_003091</name>
</gene>
<dbReference type="Proteomes" id="UP000541810">
    <property type="component" value="Unassembled WGS sequence"/>
</dbReference>
<dbReference type="Pfam" id="PF01663">
    <property type="entry name" value="Phosphodiest"/>
    <property type="match status" value="1"/>
</dbReference>
<reference evidence="1 2" key="1">
    <citation type="submission" date="2020-08" db="EMBL/GenBank/DDBJ databases">
        <title>Genomic Encyclopedia of Type Strains, Phase IV (KMG-IV): sequencing the most valuable type-strain genomes for metagenomic binning, comparative biology and taxonomic classification.</title>
        <authorList>
            <person name="Goeker M."/>
        </authorList>
    </citation>
    <scope>NUCLEOTIDE SEQUENCE [LARGE SCALE GENOMIC DNA]</scope>
    <source>
        <strain evidence="1 2">DSM 103725</strain>
    </source>
</reference>
<sequence length="448" mass="49764">MAESMQTIAVLNVVGLTPSLLPHAPRIHAYAEATGGVTPLQPVFPAVTCSVQASMTTGLPVDGSGGHGIVGNGWYHRDTCEVRFWQRSDHLVHGEKVWETAKKRNPNFTCANLFWWHNTYSACDIVLQARPIYKADGRKIPDCYANLPELRDRLQAELGTFPLFRFWGPLADITSTRWIADAAMRVDQWHQPSLSLVYLPHLDYGLQKLGPDHADIPQHVAEVDAVVGDLLDHYAKRDVRVVLLSEYGIEPTLPQDAAININQMLRGAGLLQVREEDGGELLDPGACRAFAVADHQIAHVYHEPGLELPLIPGCQPVEMEHPRAGNTVLVADPGRWFTYDYWLDESKAPDFARTVDIHRKPGYDPRELFADKGKAAIAWKLLRKKLGFRQLMDVTPLDTDLVRGTHGRINNPSELQPLLIGTGVSETPRPCTDVRGVILDALFGSRGE</sequence>
<dbReference type="EMBL" id="JACHGY010000001">
    <property type="protein sequence ID" value="MBB6431285.1"/>
    <property type="molecule type" value="Genomic_DNA"/>
</dbReference>
<dbReference type="AlphaFoldDB" id="A0A7X0H8K6"/>
<dbReference type="SUPFAM" id="SSF53649">
    <property type="entry name" value="Alkaline phosphatase-like"/>
    <property type="match status" value="1"/>
</dbReference>
<protein>
    <recommendedName>
        <fullName evidence="3">Type I phosphodiesterase / nucleotide pyrophosphatase</fullName>
    </recommendedName>
</protein>
<name>A0A7X0H8K6_9BACT</name>